<organism evidence="2 3">
    <name type="scientific">Congzhengia minquanensis</name>
    <dbReference type="NCBI Taxonomy" id="2763657"/>
    <lineage>
        <taxon>Bacteria</taxon>
        <taxon>Bacillati</taxon>
        <taxon>Bacillota</taxon>
        <taxon>Clostridia</taxon>
        <taxon>Eubacteriales</taxon>
        <taxon>Oscillospiraceae</taxon>
        <taxon>Congzhengia</taxon>
    </lineage>
</organism>
<accession>A0A926DJ81</accession>
<proteinExistence type="predicted"/>
<dbReference type="PANTHER" id="PTHR35867">
    <property type="entry name" value="PROTEIN RSEC"/>
    <property type="match status" value="1"/>
</dbReference>
<evidence type="ECO:0000256" key="1">
    <source>
        <dbReference type="SAM" id="Phobius"/>
    </source>
</evidence>
<keyword evidence="1" id="KW-1133">Transmembrane helix</keyword>
<dbReference type="EMBL" id="JACRSU010000001">
    <property type="protein sequence ID" value="MBC8539903.1"/>
    <property type="molecule type" value="Genomic_DNA"/>
</dbReference>
<keyword evidence="1" id="KW-0812">Transmembrane</keyword>
<feature type="transmembrane region" description="Helical" evidence="1">
    <location>
        <begin position="94"/>
        <end position="116"/>
    </location>
</feature>
<evidence type="ECO:0000313" key="2">
    <source>
        <dbReference type="EMBL" id="MBC8539903.1"/>
    </source>
</evidence>
<gene>
    <name evidence="2" type="ORF">H8698_02795</name>
</gene>
<dbReference type="Pfam" id="PF04246">
    <property type="entry name" value="RseC_MucC"/>
    <property type="match status" value="1"/>
</dbReference>
<dbReference type="RefSeq" id="WP_249311087.1">
    <property type="nucleotide sequence ID" value="NZ_JACRSU010000001.1"/>
</dbReference>
<feature type="transmembrane region" description="Helical" evidence="1">
    <location>
        <begin position="66"/>
        <end position="88"/>
    </location>
</feature>
<dbReference type="PANTHER" id="PTHR35867:SF1">
    <property type="entry name" value="PROTEIN RSEC"/>
    <property type="match status" value="1"/>
</dbReference>
<dbReference type="AlphaFoldDB" id="A0A926DJ81"/>
<keyword evidence="1" id="KW-0472">Membrane</keyword>
<protein>
    <submittedName>
        <fullName evidence="2">SoxR reducing system RseC family protein</fullName>
    </submittedName>
</protein>
<dbReference type="Proteomes" id="UP000611762">
    <property type="component" value="Unassembled WGS sequence"/>
</dbReference>
<keyword evidence="3" id="KW-1185">Reference proteome</keyword>
<comment type="caution">
    <text evidence="2">The sequence shown here is derived from an EMBL/GenBank/DDBJ whole genome shotgun (WGS) entry which is preliminary data.</text>
</comment>
<name>A0A926DJ81_9FIRM</name>
<evidence type="ECO:0000313" key="3">
    <source>
        <dbReference type="Proteomes" id="UP000611762"/>
    </source>
</evidence>
<dbReference type="InterPro" id="IPR007359">
    <property type="entry name" value="SigmaE_reg_RseC_MucC"/>
</dbReference>
<reference evidence="2" key="1">
    <citation type="submission" date="2020-08" db="EMBL/GenBank/DDBJ databases">
        <title>Genome public.</title>
        <authorList>
            <person name="Liu C."/>
            <person name="Sun Q."/>
        </authorList>
    </citation>
    <scope>NUCLEOTIDE SEQUENCE</scope>
    <source>
        <strain evidence="2">H8</strain>
    </source>
</reference>
<sequence>MEQIGIVERIEGKQAVVTVARASACGENCAHCKGGCTPTKVQARVENGAGAKPGDLVKLETSTAHVVHASLILYFVPCLFAIFGAVAASNLFHSTAVAAVCAGAAFFACFAVIKLFDKKIAPVSNITKIIKRVDGR</sequence>